<dbReference type="RefSeq" id="WP_175557392.1">
    <property type="nucleotide sequence ID" value="NZ_FMYF01000004.1"/>
</dbReference>
<feature type="region of interest" description="Disordered" evidence="1">
    <location>
        <begin position="86"/>
        <end position="109"/>
    </location>
</feature>
<accession>A0A1G6GQB7</accession>
<dbReference type="InterPro" id="IPR012349">
    <property type="entry name" value="Split_barrel_FMN-bd"/>
</dbReference>
<proteinExistence type="predicted"/>
<dbReference type="Gene3D" id="2.30.110.10">
    <property type="entry name" value="Electron Transport, Fmn-binding Protein, Chain A"/>
    <property type="match status" value="1"/>
</dbReference>
<sequence length="142" mass="15670">MHEGMFEALEPEDCRALLRTQEVGRVAWTSADAGILVLPVNYAMRGDLVVFRTSRDSVLADLAEGREVAFQVDDVDVETGNGWSVMAQGESATPKPGPELDELEKDGPEPWAIGDRDLLITLRVRQISGRVVDRSETWNTSD</sequence>
<dbReference type="AlphaFoldDB" id="A0A1G6GQB7"/>
<dbReference type="STRING" id="1577474.GA0111570_104264"/>
<name>A0A1G6GQB7_9ACTN</name>
<protein>
    <submittedName>
        <fullName evidence="2">Nitroimidazol reductase NimA, pyridoxamine 5'-phosphate oxidase superfamily</fullName>
    </submittedName>
</protein>
<reference evidence="2 3" key="1">
    <citation type="submission" date="2016-06" db="EMBL/GenBank/DDBJ databases">
        <authorList>
            <person name="Olsen C.W."/>
            <person name="Carey S."/>
            <person name="Hinshaw L."/>
            <person name="Karasin A.I."/>
        </authorList>
    </citation>
    <scope>NUCLEOTIDE SEQUENCE [LARGE SCALE GENOMIC DNA]</scope>
    <source>
        <strain evidence="2 3">LZ-22</strain>
    </source>
</reference>
<evidence type="ECO:0000256" key="1">
    <source>
        <dbReference type="SAM" id="MobiDB-lite"/>
    </source>
</evidence>
<dbReference type="SUPFAM" id="SSF50475">
    <property type="entry name" value="FMN-binding split barrel"/>
    <property type="match status" value="1"/>
</dbReference>
<keyword evidence="3" id="KW-1185">Reference proteome</keyword>
<organism evidence="2 3">
    <name type="scientific">Raineyella antarctica</name>
    <dbReference type="NCBI Taxonomy" id="1577474"/>
    <lineage>
        <taxon>Bacteria</taxon>
        <taxon>Bacillati</taxon>
        <taxon>Actinomycetota</taxon>
        <taxon>Actinomycetes</taxon>
        <taxon>Propionibacteriales</taxon>
        <taxon>Propionibacteriaceae</taxon>
        <taxon>Raineyella</taxon>
    </lineage>
</organism>
<dbReference type="Pfam" id="PF12900">
    <property type="entry name" value="Pyridox_ox_2"/>
    <property type="match status" value="1"/>
</dbReference>
<dbReference type="EMBL" id="FMYF01000004">
    <property type="protein sequence ID" value="SDB84210.1"/>
    <property type="molecule type" value="Genomic_DNA"/>
</dbReference>
<evidence type="ECO:0000313" key="2">
    <source>
        <dbReference type="EMBL" id="SDB84210.1"/>
    </source>
</evidence>
<gene>
    <name evidence="2" type="ORF">GA0111570_104264</name>
</gene>
<dbReference type="InterPro" id="IPR024747">
    <property type="entry name" value="Pyridox_Oxase-rel"/>
</dbReference>
<dbReference type="Proteomes" id="UP000199086">
    <property type="component" value="Unassembled WGS sequence"/>
</dbReference>
<evidence type="ECO:0000313" key="3">
    <source>
        <dbReference type="Proteomes" id="UP000199086"/>
    </source>
</evidence>